<dbReference type="Proteomes" id="UP000183920">
    <property type="component" value="Unassembled WGS sequence"/>
</dbReference>
<dbReference type="SUPFAM" id="SSF55781">
    <property type="entry name" value="GAF domain-like"/>
    <property type="match status" value="1"/>
</dbReference>
<reference evidence="4" key="1">
    <citation type="submission" date="2015-06" db="EMBL/GenBank/DDBJ databases">
        <authorList>
            <person name="Urmite Genomes"/>
        </authorList>
    </citation>
    <scope>NUCLEOTIDE SEQUENCE [LARGE SCALE GENOMIC DNA]</scope>
    <source>
        <strain evidence="4">CSUR P1867</strain>
    </source>
</reference>
<evidence type="ECO:0000313" key="3">
    <source>
        <dbReference type="EMBL" id="CRL58973.1"/>
    </source>
</evidence>
<dbReference type="GO" id="GO:0005829">
    <property type="term" value="C:cytosol"/>
    <property type="evidence" value="ECO:0007669"/>
    <property type="project" value="TreeGrafter"/>
</dbReference>
<protein>
    <submittedName>
        <fullName evidence="3">Free methionine-R-sulfoxide reductase</fullName>
    </submittedName>
</protein>
<feature type="domain" description="GAF" evidence="2">
    <location>
        <begin position="23"/>
        <end position="161"/>
    </location>
</feature>
<dbReference type="PANTHER" id="PTHR21021">
    <property type="entry name" value="GAF/PUTATIVE CYTOSKELETAL PROTEIN"/>
    <property type="match status" value="1"/>
</dbReference>
<sequence length="165" mass="18157">MPKSLFYQELTDNLSALLSGENDLIASLANTSALLYEKLDTINWVGFYLNDGDSLVLGPFQGKIACVRIGFGKGVCGTAYSENRILRVDDVHQFSGHIACDSASQSEIVLPLKVNGQIIGVLDIDSPIFDRFDKKDEIGLKALCDVLCEHLKTCHTAKYCEFYVS</sequence>
<dbReference type="GO" id="GO:0033745">
    <property type="term" value="F:L-methionine-(R)-S-oxide reductase activity"/>
    <property type="evidence" value="ECO:0007669"/>
    <property type="project" value="TreeGrafter"/>
</dbReference>
<dbReference type="FunFam" id="3.30.450.40:FF:000008">
    <property type="entry name" value="GAF domain-containing proteins"/>
    <property type="match status" value="1"/>
</dbReference>
<evidence type="ECO:0000259" key="2">
    <source>
        <dbReference type="SMART" id="SM00065"/>
    </source>
</evidence>
<dbReference type="InterPro" id="IPR029016">
    <property type="entry name" value="GAF-like_dom_sf"/>
</dbReference>
<proteinExistence type="inferred from homology"/>
<name>A0A0G4PZG3_9GAMM</name>
<gene>
    <name evidence="3" type="primary">msrC</name>
    <name evidence="3" type="ORF">BN1804_00142</name>
</gene>
<evidence type="ECO:0000256" key="1">
    <source>
        <dbReference type="ARBA" id="ARBA00038454"/>
    </source>
</evidence>
<evidence type="ECO:0000313" key="4">
    <source>
        <dbReference type="Proteomes" id="UP000183920"/>
    </source>
</evidence>
<dbReference type="PROSITE" id="PS01320">
    <property type="entry name" value="UPF0067"/>
    <property type="match status" value="1"/>
</dbReference>
<dbReference type="AlphaFoldDB" id="A0A0G4PZG3"/>
<dbReference type="SMART" id="SM00065">
    <property type="entry name" value="GAF"/>
    <property type="match status" value="1"/>
</dbReference>
<dbReference type="Gene3D" id="3.30.450.40">
    <property type="match status" value="1"/>
</dbReference>
<dbReference type="Pfam" id="PF01590">
    <property type="entry name" value="GAF"/>
    <property type="match status" value="1"/>
</dbReference>
<dbReference type="RefSeq" id="WP_072062597.1">
    <property type="nucleotide sequence ID" value="NZ_CAXOKJ010000001.1"/>
</dbReference>
<comment type="similarity">
    <text evidence="1">Belongs to the free Met sulfoxide reductase family.</text>
</comment>
<dbReference type="GeneID" id="76522677"/>
<accession>A0A379EKR6</accession>
<organism evidence="3 4">
    <name type="scientific">Proteus penneri</name>
    <dbReference type="NCBI Taxonomy" id="102862"/>
    <lineage>
        <taxon>Bacteria</taxon>
        <taxon>Pseudomonadati</taxon>
        <taxon>Pseudomonadota</taxon>
        <taxon>Gammaproteobacteria</taxon>
        <taxon>Enterobacterales</taxon>
        <taxon>Morganellaceae</taxon>
        <taxon>Proteus</taxon>
    </lineage>
</organism>
<dbReference type="PANTHER" id="PTHR21021:SF15">
    <property type="entry name" value="FREE METHIONINE-R-SULFOXIDE REDUCTASE"/>
    <property type="match status" value="1"/>
</dbReference>
<accession>A0A0G4PZG3</accession>
<dbReference type="EMBL" id="CVRY01000001">
    <property type="protein sequence ID" value="CRL58973.1"/>
    <property type="molecule type" value="Genomic_DNA"/>
</dbReference>
<dbReference type="InterPro" id="IPR051330">
    <property type="entry name" value="Phosphatase_reg/MetRdx"/>
</dbReference>
<dbReference type="InterPro" id="IPR003018">
    <property type="entry name" value="GAF"/>
</dbReference>
<dbReference type="InterPro" id="IPR000614">
    <property type="entry name" value="FRMsr_CS"/>
</dbReference>